<dbReference type="Proteomes" id="UP000268727">
    <property type="component" value="Unassembled WGS sequence"/>
</dbReference>
<organism evidence="2 3">
    <name type="scientific">Saccharothrix texasensis</name>
    <dbReference type="NCBI Taxonomy" id="103734"/>
    <lineage>
        <taxon>Bacteria</taxon>
        <taxon>Bacillati</taxon>
        <taxon>Actinomycetota</taxon>
        <taxon>Actinomycetes</taxon>
        <taxon>Pseudonocardiales</taxon>
        <taxon>Pseudonocardiaceae</taxon>
        <taxon>Saccharothrix</taxon>
    </lineage>
</organism>
<evidence type="ECO:0000256" key="1">
    <source>
        <dbReference type="SAM" id="Phobius"/>
    </source>
</evidence>
<dbReference type="OrthoDB" id="3694394at2"/>
<gene>
    <name evidence="2" type="ORF">EDD40_5948</name>
</gene>
<sequence>MWKALTGLALVVLVLWRPGVATFGGAAVGAWAVAMAVQLGLLAGALLWHVRVPLVEIGVGGEIRTWTKPHLRVVWRTVPLLMSVGLTSVKAPVRRRLWLTGLTSVLVAAAVVAVVWLGALVWSDADQPFLRGFAVAGTAVLLNALWPRRGAGTTSPGWFLFALPRTSGRTAAEFEATPLVNQVTDALEAGDLDRAEALADELVERHPTLLVAIGARSSVLTLRARYGEALHLVSALVGRTDLEQRDMAFVLAAMAGSTANAVEGGQLPAEIGVPAARRAADGAMKFGYPRHRCTGTLAQLALIEHDHATALALATQAKATSESGLARADALATIARAHMAAGDNAAARASLVEARRLAGWMPRVADTTARLDIS</sequence>
<reference evidence="2 3" key="1">
    <citation type="submission" date="2018-11" db="EMBL/GenBank/DDBJ databases">
        <title>Sequencing the genomes of 1000 actinobacteria strains.</title>
        <authorList>
            <person name="Klenk H.-P."/>
        </authorList>
    </citation>
    <scope>NUCLEOTIDE SEQUENCE [LARGE SCALE GENOMIC DNA]</scope>
    <source>
        <strain evidence="2 3">DSM 44231</strain>
    </source>
</reference>
<keyword evidence="1" id="KW-1133">Transmembrane helix</keyword>
<evidence type="ECO:0000313" key="3">
    <source>
        <dbReference type="Proteomes" id="UP000268727"/>
    </source>
</evidence>
<proteinExistence type="predicted"/>
<name>A0A3N1HDJ9_9PSEU</name>
<evidence type="ECO:0008006" key="4">
    <source>
        <dbReference type="Google" id="ProtNLM"/>
    </source>
</evidence>
<accession>A0A3N1HDJ9</accession>
<dbReference type="RefSeq" id="WP_123745821.1">
    <property type="nucleotide sequence ID" value="NZ_RJKM01000001.1"/>
</dbReference>
<comment type="caution">
    <text evidence="2">The sequence shown here is derived from an EMBL/GenBank/DDBJ whole genome shotgun (WGS) entry which is preliminary data.</text>
</comment>
<dbReference type="EMBL" id="RJKM01000001">
    <property type="protein sequence ID" value="ROP40536.1"/>
    <property type="molecule type" value="Genomic_DNA"/>
</dbReference>
<keyword evidence="1" id="KW-0472">Membrane</keyword>
<keyword evidence="1" id="KW-0812">Transmembrane</keyword>
<feature type="transmembrane region" description="Helical" evidence="1">
    <location>
        <begin position="31"/>
        <end position="50"/>
    </location>
</feature>
<evidence type="ECO:0000313" key="2">
    <source>
        <dbReference type="EMBL" id="ROP40536.1"/>
    </source>
</evidence>
<feature type="transmembrane region" description="Helical" evidence="1">
    <location>
        <begin position="97"/>
        <end position="122"/>
    </location>
</feature>
<dbReference type="AlphaFoldDB" id="A0A3N1HDJ9"/>
<keyword evidence="3" id="KW-1185">Reference proteome</keyword>
<protein>
    <recommendedName>
        <fullName evidence="4">Tetratricopeptide repeat protein</fullName>
    </recommendedName>
</protein>
<feature type="transmembrane region" description="Helical" evidence="1">
    <location>
        <begin position="128"/>
        <end position="146"/>
    </location>
</feature>